<reference evidence="2" key="1">
    <citation type="submission" date="2020-10" db="EMBL/GenBank/DDBJ databases">
        <authorList>
            <person name="Gilroy R."/>
        </authorList>
    </citation>
    <scope>NUCLEOTIDE SEQUENCE</scope>
    <source>
        <strain evidence="2">ChiGjej1B1-24693</strain>
    </source>
</reference>
<reference evidence="2" key="2">
    <citation type="journal article" date="2021" name="PeerJ">
        <title>Extensive microbial diversity within the chicken gut microbiome revealed by metagenomics and culture.</title>
        <authorList>
            <person name="Gilroy R."/>
            <person name="Ravi A."/>
            <person name="Getino M."/>
            <person name="Pursley I."/>
            <person name="Horton D.L."/>
            <person name="Alikhan N.F."/>
            <person name="Baker D."/>
            <person name="Gharbi K."/>
            <person name="Hall N."/>
            <person name="Watson M."/>
            <person name="Adriaenssens E.M."/>
            <person name="Foster-Nyarko E."/>
            <person name="Jarju S."/>
            <person name="Secka A."/>
            <person name="Antonio M."/>
            <person name="Oren A."/>
            <person name="Chaudhuri R.R."/>
            <person name="La Ragione R."/>
            <person name="Hildebrand F."/>
            <person name="Pallen M.J."/>
        </authorList>
    </citation>
    <scope>NUCLEOTIDE SEQUENCE</scope>
    <source>
        <strain evidence="2">ChiGjej1B1-24693</strain>
    </source>
</reference>
<name>A0A9D1KNK5_9ACTN</name>
<dbReference type="InterPro" id="IPR039261">
    <property type="entry name" value="FNR_nucleotide-bd"/>
</dbReference>
<dbReference type="InterPro" id="IPR017938">
    <property type="entry name" value="Riboflavin_synthase-like_b-brl"/>
</dbReference>
<dbReference type="AlphaFoldDB" id="A0A9D1KNK5"/>
<dbReference type="InterPro" id="IPR017927">
    <property type="entry name" value="FAD-bd_FR_type"/>
</dbReference>
<dbReference type="Gene3D" id="2.40.30.10">
    <property type="entry name" value="Translation factors"/>
    <property type="match status" value="1"/>
</dbReference>
<dbReference type="PROSITE" id="PS51384">
    <property type="entry name" value="FAD_FR"/>
    <property type="match status" value="1"/>
</dbReference>
<dbReference type="Pfam" id="PF04954">
    <property type="entry name" value="SIP"/>
    <property type="match status" value="1"/>
</dbReference>
<dbReference type="EMBL" id="DVLP01000294">
    <property type="protein sequence ID" value="HIT75887.1"/>
    <property type="molecule type" value="Genomic_DNA"/>
</dbReference>
<gene>
    <name evidence="2" type="ORF">IAA98_09895</name>
</gene>
<feature type="domain" description="FAD-binding FR-type" evidence="1">
    <location>
        <begin position="19"/>
        <end position="146"/>
    </location>
</feature>
<dbReference type="InterPro" id="IPR007037">
    <property type="entry name" value="SIP_rossman_dom"/>
</dbReference>
<evidence type="ECO:0000313" key="2">
    <source>
        <dbReference type="EMBL" id="HIT75887.1"/>
    </source>
</evidence>
<dbReference type="GO" id="GO:0016491">
    <property type="term" value="F:oxidoreductase activity"/>
    <property type="evidence" value="ECO:0007669"/>
    <property type="project" value="InterPro"/>
</dbReference>
<sequence>MSDQTVPASRTVQVEFLPIGRRILSVVRTEDVTPRMRRIVLAGDDLGDDFPCFPMHPNDHVKLCFPDPQSGELVVPRIGERGMELDPDGPQPIFRDYTVRGFDPQTRELTIDFVLHDHGIAGVWAGRARPGDVLGVLGPRGTHHFPTDYRWYLVAGDETALPAIGRWVEELPAGATATVVVEVAGPEEEQQLSGAAEVELRWVHRDPAVPDALERALREVPIPDHDDWFAFVAGEAGALKPIRRWLRRELALPKERLDVDGYWKKGTVNLDHHVPDDEDD</sequence>
<evidence type="ECO:0000313" key="3">
    <source>
        <dbReference type="Proteomes" id="UP000886842"/>
    </source>
</evidence>
<organism evidence="2 3">
    <name type="scientific">Candidatus Avipropionibacterium avicola</name>
    <dbReference type="NCBI Taxonomy" id="2840701"/>
    <lineage>
        <taxon>Bacteria</taxon>
        <taxon>Bacillati</taxon>
        <taxon>Actinomycetota</taxon>
        <taxon>Actinomycetes</taxon>
        <taxon>Propionibacteriales</taxon>
        <taxon>Propionibacteriaceae</taxon>
        <taxon>Propionibacteriaceae incertae sedis</taxon>
        <taxon>Candidatus Avipropionibacterium</taxon>
    </lineage>
</organism>
<dbReference type="Proteomes" id="UP000886842">
    <property type="component" value="Unassembled WGS sequence"/>
</dbReference>
<dbReference type="Gene3D" id="3.40.50.80">
    <property type="entry name" value="Nucleotide-binding domain of ferredoxin-NADP reductase (FNR) module"/>
    <property type="match status" value="1"/>
</dbReference>
<dbReference type="CDD" id="cd06193">
    <property type="entry name" value="siderophore_interacting"/>
    <property type="match status" value="1"/>
</dbReference>
<protein>
    <submittedName>
        <fullName evidence="2">Siderophore-interacting protein</fullName>
    </submittedName>
</protein>
<accession>A0A9D1KNK5</accession>
<dbReference type="Pfam" id="PF08021">
    <property type="entry name" value="FAD_binding_9"/>
    <property type="match status" value="1"/>
</dbReference>
<comment type="caution">
    <text evidence="2">The sequence shown here is derived from an EMBL/GenBank/DDBJ whole genome shotgun (WGS) entry which is preliminary data.</text>
</comment>
<evidence type="ECO:0000259" key="1">
    <source>
        <dbReference type="PROSITE" id="PS51384"/>
    </source>
</evidence>
<proteinExistence type="predicted"/>
<dbReference type="InterPro" id="IPR013113">
    <property type="entry name" value="SIP_FAD-bd"/>
</dbReference>
<dbReference type="PANTHER" id="PTHR30157">
    <property type="entry name" value="FERRIC REDUCTASE, NADPH-DEPENDENT"/>
    <property type="match status" value="1"/>
</dbReference>
<dbReference type="SUPFAM" id="SSF63380">
    <property type="entry name" value="Riboflavin synthase domain-like"/>
    <property type="match status" value="1"/>
</dbReference>
<dbReference type="InterPro" id="IPR039374">
    <property type="entry name" value="SIP_fam"/>
</dbReference>
<dbReference type="PANTHER" id="PTHR30157:SF0">
    <property type="entry name" value="NADPH-DEPENDENT FERRIC-CHELATE REDUCTASE"/>
    <property type="match status" value="1"/>
</dbReference>